<evidence type="ECO:0000313" key="3">
    <source>
        <dbReference type="Proteomes" id="UP000757232"/>
    </source>
</evidence>
<feature type="region of interest" description="Disordered" evidence="1">
    <location>
        <begin position="478"/>
        <end position="537"/>
    </location>
</feature>
<dbReference type="EMBL" id="LNZH02000215">
    <property type="protein sequence ID" value="OCB84602.1"/>
    <property type="molecule type" value="Genomic_DNA"/>
</dbReference>
<feature type="compositionally biased region" description="Polar residues" evidence="1">
    <location>
        <begin position="484"/>
        <end position="525"/>
    </location>
</feature>
<dbReference type="AlphaFoldDB" id="A0A9Q5MYL8"/>
<name>A0A9Q5MYL8_SANBA</name>
<dbReference type="Gene3D" id="2.60.40.640">
    <property type="match status" value="1"/>
</dbReference>
<keyword evidence="3" id="KW-1185">Reference proteome</keyword>
<evidence type="ECO:0008006" key="4">
    <source>
        <dbReference type="Google" id="ProtNLM"/>
    </source>
</evidence>
<comment type="caution">
    <text evidence="2">The sequence shown here is derived from an EMBL/GenBank/DDBJ whole genome shotgun (WGS) entry which is preliminary data.</text>
</comment>
<dbReference type="OrthoDB" id="3262423at2759"/>
<reference evidence="2" key="1">
    <citation type="submission" date="2016-06" db="EMBL/GenBank/DDBJ databases">
        <title>Draft Genome sequence of the fungus Inonotus baumii.</title>
        <authorList>
            <person name="Zhu H."/>
            <person name="Lin W."/>
        </authorList>
    </citation>
    <scope>NUCLEOTIDE SEQUENCE</scope>
    <source>
        <strain evidence="2">821</strain>
    </source>
</reference>
<protein>
    <recommendedName>
        <fullName evidence="4">Arrestin-like N-terminal domain-containing protein</fullName>
    </recommendedName>
</protein>
<dbReference type="InterPro" id="IPR014752">
    <property type="entry name" value="Arrestin-like_C"/>
</dbReference>
<organism evidence="2 3">
    <name type="scientific">Sanghuangporus baumii</name>
    <name type="common">Phellinus baumii</name>
    <dbReference type="NCBI Taxonomy" id="108892"/>
    <lineage>
        <taxon>Eukaryota</taxon>
        <taxon>Fungi</taxon>
        <taxon>Dikarya</taxon>
        <taxon>Basidiomycota</taxon>
        <taxon>Agaricomycotina</taxon>
        <taxon>Agaricomycetes</taxon>
        <taxon>Hymenochaetales</taxon>
        <taxon>Hymenochaetaceae</taxon>
        <taxon>Sanghuangporus</taxon>
    </lineage>
</organism>
<sequence>MLHLHDFPVPIHESLGNNNRVLPNLRDELPSYGVAGPSNLRRHISRERQLHEFSLEDSDRRMWAAVQLYSWAPSAKSLPVFLEEQDVSGHVVLDLRQPESIKRVEVSVSIIYDLKSTAGSAYDDSVQFNSPDHGIQTLWDSSSGDPRSPNQHNGMKFKGKLEGSYSWPFSIVLPREITPGAKLLRELRLNRSELLPPSLDNLGLNSVINYRLIVSIKKRGLLKPDSIISTRIGYTPITRPGPFSSARRRAYMEKTFIPGPSIDPRGWRVLRDTRVDGTLFKQREISATYTDVMKLALATPLAYTRGTVIPCHLTIRSSDKQALDLLSTPSAPRITFRRKLITRMVLTPAERADLATFPDDQPLSRAIWAPIERSANEVTLTGELSVPVSCVPTFNFGEFRLEYFVDICPPDPAGFQPSTGDILSSTYVQIVSAYAESGPRPRAYITPAHDASQRVAEADTRGHHLAALALEGSSSPALEAVRSGSATQPEASSSIGPVSSHQMGMFEQSQMAQNVISSESSSSPAGTRRLNRRFSAI</sequence>
<evidence type="ECO:0000256" key="1">
    <source>
        <dbReference type="SAM" id="MobiDB-lite"/>
    </source>
</evidence>
<accession>A0A9Q5MYL8</accession>
<proteinExistence type="predicted"/>
<gene>
    <name evidence="2" type="ORF">A7U60_g8589</name>
</gene>
<dbReference type="Proteomes" id="UP000757232">
    <property type="component" value="Unassembled WGS sequence"/>
</dbReference>
<evidence type="ECO:0000313" key="2">
    <source>
        <dbReference type="EMBL" id="OCB84602.1"/>
    </source>
</evidence>